<dbReference type="SUPFAM" id="SSF158472">
    <property type="entry name" value="HAMP domain-like"/>
    <property type="match status" value="1"/>
</dbReference>
<comment type="similarity">
    <text evidence="3">Belongs to the methyl-accepting chemotaxis (MCP) protein family.</text>
</comment>
<feature type="domain" description="HAMP" evidence="8">
    <location>
        <begin position="381"/>
        <end position="433"/>
    </location>
</feature>
<dbReference type="InterPro" id="IPR051310">
    <property type="entry name" value="MCP_chemotaxis"/>
</dbReference>
<evidence type="ECO:0000313" key="10">
    <source>
        <dbReference type="Proteomes" id="UP000287687"/>
    </source>
</evidence>
<dbReference type="AlphaFoldDB" id="A0A444LB85"/>
<keyword evidence="4" id="KW-0807">Transducer</keyword>
<evidence type="ECO:0000256" key="4">
    <source>
        <dbReference type="PROSITE-ProRule" id="PRU00284"/>
    </source>
</evidence>
<keyword evidence="6" id="KW-0812">Transmembrane</keyword>
<keyword evidence="2" id="KW-0145">Chemotaxis</keyword>
<dbReference type="Proteomes" id="UP000287687">
    <property type="component" value="Unassembled WGS sequence"/>
</dbReference>
<evidence type="ECO:0000313" key="9">
    <source>
        <dbReference type="EMBL" id="RWX74895.1"/>
    </source>
</evidence>
<dbReference type="SMART" id="SM00283">
    <property type="entry name" value="MA"/>
    <property type="match status" value="1"/>
</dbReference>
<dbReference type="GO" id="GO:0016020">
    <property type="term" value="C:membrane"/>
    <property type="evidence" value="ECO:0007669"/>
    <property type="project" value="UniProtKB-SubCell"/>
</dbReference>
<keyword evidence="6" id="KW-0472">Membrane</keyword>
<evidence type="ECO:0000259" key="8">
    <source>
        <dbReference type="PROSITE" id="PS50885"/>
    </source>
</evidence>
<feature type="domain" description="HAMP" evidence="8">
    <location>
        <begin position="300"/>
        <end position="353"/>
    </location>
</feature>
<dbReference type="Pfam" id="PF00672">
    <property type="entry name" value="HAMP"/>
    <property type="match status" value="1"/>
</dbReference>
<dbReference type="InterPro" id="IPR003660">
    <property type="entry name" value="HAMP_dom"/>
</dbReference>
<evidence type="ECO:0000259" key="7">
    <source>
        <dbReference type="PROSITE" id="PS50111"/>
    </source>
</evidence>
<dbReference type="Gene3D" id="6.10.340.10">
    <property type="match status" value="1"/>
</dbReference>
<feature type="coiled-coil region" evidence="5">
    <location>
        <begin position="457"/>
        <end position="487"/>
    </location>
</feature>
<evidence type="ECO:0000256" key="6">
    <source>
        <dbReference type="SAM" id="Phobius"/>
    </source>
</evidence>
<keyword evidence="6" id="KW-1133">Transmembrane helix</keyword>
<feature type="domain" description="Methyl-accepting transducer" evidence="7">
    <location>
        <begin position="438"/>
        <end position="667"/>
    </location>
</feature>
<dbReference type="Gene3D" id="3.30.450.20">
    <property type="entry name" value="PAS domain"/>
    <property type="match status" value="2"/>
</dbReference>
<accession>A0A444LB85</accession>
<organism evidence="9 10">
    <name type="scientific">Neorhizobium lilium</name>
    <dbReference type="NCBI Taxonomy" id="2503024"/>
    <lineage>
        <taxon>Bacteria</taxon>
        <taxon>Pseudomonadati</taxon>
        <taxon>Pseudomonadota</taxon>
        <taxon>Alphaproteobacteria</taxon>
        <taxon>Hyphomicrobiales</taxon>
        <taxon>Rhizobiaceae</taxon>
        <taxon>Rhizobium/Agrobacterium group</taxon>
        <taxon>Neorhizobium</taxon>
    </lineage>
</organism>
<dbReference type="PROSITE" id="PS50885">
    <property type="entry name" value="HAMP"/>
    <property type="match status" value="2"/>
</dbReference>
<evidence type="ECO:0000256" key="2">
    <source>
        <dbReference type="ARBA" id="ARBA00022500"/>
    </source>
</evidence>
<protein>
    <submittedName>
        <fullName evidence="9">Methyl-accepting chemotaxis protein</fullName>
    </submittedName>
</protein>
<dbReference type="Gene3D" id="1.10.287.950">
    <property type="entry name" value="Methyl-accepting chemotaxis protein"/>
    <property type="match status" value="1"/>
</dbReference>
<dbReference type="EMBL" id="SBIP01000006">
    <property type="protein sequence ID" value="RWX74895.1"/>
    <property type="molecule type" value="Genomic_DNA"/>
</dbReference>
<evidence type="ECO:0000256" key="1">
    <source>
        <dbReference type="ARBA" id="ARBA00004370"/>
    </source>
</evidence>
<dbReference type="CDD" id="cd11386">
    <property type="entry name" value="MCP_signal"/>
    <property type="match status" value="1"/>
</dbReference>
<sequence>MTKQIMLDEAKQSASFVSSIIAQYDGANRVTAALLAARYEDGTLSRAAIVGALRAKQEAMPESLSTWFMEEPKALDGSQVPNDSNLVTNNEGLFSPSYSRSDDGKLVLSTFERLVDAEWYRLPTESGKGALTNPFVYGVAVANPPLIAAIVYPVKAKGKLIGLTGTAVNLSGLSDVLQKVAPMGTGQVMILSKKGEWVVNPDKSLLAKGYGTGEGSTQLKEAVSANEARVLPAMSWSDGTRVQRVFLPFRVATFDTTWVAVVDVPLETINAPLQQQLIAMLAGLAAMILVIAGIAWAILYMVGRPIQRLASNMGVLANGDLSADVAGVDRQDEIGAMARAVQVFKVNGLRAVDVEREAVAIRSLAEKDRADAATLERNRSEDMAKATTGLAQGLQRLANGDLTYQLREPFAPDFESLRTDFNASIVQLRQTIQAVANATGSIDSGSRELSQGALDLSRRTEQQAASLEETAAALEEITANLSNSSKRADDARTVARQSNESAQRSGMVVGDAIAAMHRIQQSSNQISNIISVIDEIAFQTNLLALNAGVEAARAGEAGKGFAVVAQEVRELAQRSAKAAKEIKGLIQTSAGEVEGGVRLVAATGETLKVIEQHVVTINTQLDAIATAAKEQSIGLSEVNTAVNHMDQATQQNAAMVEQSTAASETLAAEAEKLRLLVDRFVLEPTSRNFAVINGRLTA</sequence>
<dbReference type="InterPro" id="IPR004089">
    <property type="entry name" value="MCPsignal_dom"/>
</dbReference>
<dbReference type="PANTHER" id="PTHR43531:SF11">
    <property type="entry name" value="METHYL-ACCEPTING CHEMOTAXIS PROTEIN 3"/>
    <property type="match status" value="1"/>
</dbReference>
<dbReference type="GO" id="GO:0007165">
    <property type="term" value="P:signal transduction"/>
    <property type="evidence" value="ECO:0007669"/>
    <property type="project" value="UniProtKB-KW"/>
</dbReference>
<dbReference type="PROSITE" id="PS50111">
    <property type="entry name" value="CHEMOTAXIS_TRANSDUC_2"/>
    <property type="match status" value="1"/>
</dbReference>
<dbReference type="Pfam" id="PF00015">
    <property type="entry name" value="MCPsignal"/>
    <property type="match status" value="1"/>
</dbReference>
<dbReference type="CDD" id="cd18774">
    <property type="entry name" value="PDC2_HK_sensor"/>
    <property type="match status" value="1"/>
</dbReference>
<dbReference type="CDD" id="cd06225">
    <property type="entry name" value="HAMP"/>
    <property type="match status" value="1"/>
</dbReference>
<evidence type="ECO:0000256" key="3">
    <source>
        <dbReference type="ARBA" id="ARBA00029447"/>
    </source>
</evidence>
<dbReference type="CDD" id="cd12913">
    <property type="entry name" value="PDC1_MCP_like"/>
    <property type="match status" value="1"/>
</dbReference>
<feature type="transmembrane region" description="Helical" evidence="6">
    <location>
        <begin position="277"/>
        <end position="303"/>
    </location>
</feature>
<dbReference type="FunFam" id="1.10.287.950:FF:000001">
    <property type="entry name" value="Methyl-accepting chemotaxis sensory transducer"/>
    <property type="match status" value="1"/>
</dbReference>
<dbReference type="PANTHER" id="PTHR43531">
    <property type="entry name" value="PROTEIN ICFG"/>
    <property type="match status" value="1"/>
</dbReference>
<dbReference type="OrthoDB" id="9765776at2"/>
<comment type="caution">
    <text evidence="9">The sequence shown here is derived from an EMBL/GenBank/DDBJ whole genome shotgun (WGS) entry which is preliminary data.</text>
</comment>
<dbReference type="SMART" id="SM00304">
    <property type="entry name" value="HAMP"/>
    <property type="match status" value="2"/>
</dbReference>
<keyword evidence="10" id="KW-1185">Reference proteome</keyword>
<dbReference type="GO" id="GO:0006935">
    <property type="term" value="P:chemotaxis"/>
    <property type="evidence" value="ECO:0007669"/>
    <property type="project" value="UniProtKB-KW"/>
</dbReference>
<name>A0A444LB85_9HYPH</name>
<dbReference type="SUPFAM" id="SSF58104">
    <property type="entry name" value="Methyl-accepting chemotaxis protein (MCP) signaling domain"/>
    <property type="match status" value="1"/>
</dbReference>
<proteinExistence type="inferred from homology"/>
<evidence type="ECO:0000256" key="5">
    <source>
        <dbReference type="SAM" id="Coils"/>
    </source>
</evidence>
<keyword evidence="5" id="KW-0175">Coiled coil</keyword>
<comment type="subcellular location">
    <subcellularLocation>
        <location evidence="1">Membrane</location>
    </subcellularLocation>
</comment>
<gene>
    <name evidence="9" type="ORF">EPK99_22370</name>
</gene>
<reference evidence="9 10" key="1">
    <citation type="submission" date="2019-01" db="EMBL/GenBank/DDBJ databases">
        <title>The draft genome of Rhizobium sp. 24NR.</title>
        <authorList>
            <person name="Liu L."/>
            <person name="Liang L."/>
            <person name="Shi S."/>
            <person name="Xu L."/>
            <person name="Wang X."/>
            <person name="Li L."/>
            <person name="Zhang X."/>
        </authorList>
    </citation>
    <scope>NUCLEOTIDE SEQUENCE [LARGE SCALE GENOMIC DNA]</scope>
    <source>
        <strain evidence="9 10">24NR</strain>
    </source>
</reference>